<dbReference type="SUPFAM" id="SSF53067">
    <property type="entry name" value="Actin-like ATPase domain"/>
    <property type="match status" value="1"/>
</dbReference>
<dbReference type="AlphaFoldDB" id="A0A8B6HD31"/>
<sequence>MKRLGNSLFVVGIDIGSEYFGYAFASREDIQQNPPRIRVREWNESNQYSLKCPTAILFNLNEEMVAFGFEAERMFSELLEDDEHHDYYYFRNFRNDLYQNEAENKIITDVGGKPLKALTVISQIIGYFRDDSIKRIQDRMPWSLYQDDLFFVVTLPAMWSDQGMRFMKKAAMM</sequence>
<keyword evidence="2" id="KW-1185">Reference proteome</keyword>
<dbReference type="InterPro" id="IPR043129">
    <property type="entry name" value="ATPase_NBD"/>
</dbReference>
<reference evidence="1" key="1">
    <citation type="submission" date="2018-11" db="EMBL/GenBank/DDBJ databases">
        <authorList>
            <person name="Alioto T."/>
            <person name="Alioto T."/>
        </authorList>
    </citation>
    <scope>NUCLEOTIDE SEQUENCE</scope>
</reference>
<dbReference type="Gene3D" id="3.30.420.40">
    <property type="match status" value="1"/>
</dbReference>
<accession>A0A8B6HD31</accession>
<evidence type="ECO:0000313" key="1">
    <source>
        <dbReference type="EMBL" id="VDI77547.1"/>
    </source>
</evidence>
<dbReference type="Proteomes" id="UP000596742">
    <property type="component" value="Unassembled WGS sequence"/>
</dbReference>
<comment type="caution">
    <text evidence="1">The sequence shown here is derived from an EMBL/GenBank/DDBJ whole genome shotgun (WGS) entry which is preliminary data.</text>
</comment>
<organism evidence="1 2">
    <name type="scientific">Mytilus galloprovincialis</name>
    <name type="common">Mediterranean mussel</name>
    <dbReference type="NCBI Taxonomy" id="29158"/>
    <lineage>
        <taxon>Eukaryota</taxon>
        <taxon>Metazoa</taxon>
        <taxon>Spiralia</taxon>
        <taxon>Lophotrochozoa</taxon>
        <taxon>Mollusca</taxon>
        <taxon>Bivalvia</taxon>
        <taxon>Autobranchia</taxon>
        <taxon>Pteriomorphia</taxon>
        <taxon>Mytilida</taxon>
        <taxon>Mytiloidea</taxon>
        <taxon>Mytilidae</taxon>
        <taxon>Mytilinae</taxon>
        <taxon>Mytilus</taxon>
    </lineage>
</organism>
<evidence type="ECO:0000313" key="2">
    <source>
        <dbReference type="Proteomes" id="UP000596742"/>
    </source>
</evidence>
<feature type="non-terminal residue" evidence="1">
    <location>
        <position position="1"/>
    </location>
</feature>
<dbReference type="PANTHER" id="PTHR14187:SF5">
    <property type="entry name" value="HEAT SHOCK 70 KDA PROTEIN 12A"/>
    <property type="match status" value="1"/>
</dbReference>
<gene>
    <name evidence="1" type="ORF">MGAL_10B005152</name>
</gene>
<protein>
    <submittedName>
        <fullName evidence="1">Uncharacterized protein</fullName>
    </submittedName>
</protein>
<dbReference type="OrthoDB" id="6136980at2759"/>
<proteinExistence type="predicted"/>
<dbReference type="EMBL" id="UYJE01009863">
    <property type="protein sequence ID" value="VDI77547.1"/>
    <property type="molecule type" value="Genomic_DNA"/>
</dbReference>
<dbReference type="PANTHER" id="PTHR14187">
    <property type="entry name" value="ALPHA KINASE/ELONGATION FACTOR 2 KINASE"/>
    <property type="match status" value="1"/>
</dbReference>
<name>A0A8B6HD31_MYTGA</name>